<evidence type="ECO:0008006" key="6">
    <source>
        <dbReference type="Google" id="ProtNLM"/>
    </source>
</evidence>
<feature type="repeat" description="PPR" evidence="2">
    <location>
        <begin position="315"/>
        <end position="349"/>
    </location>
</feature>
<feature type="repeat" description="PPR" evidence="2">
    <location>
        <begin position="83"/>
        <end position="117"/>
    </location>
</feature>
<accession>A0A8T2RPR4</accession>
<dbReference type="FunFam" id="1.25.40.10:FF:000158">
    <property type="entry name" value="pentatricopeptide repeat-containing protein At2g33680"/>
    <property type="match status" value="1"/>
</dbReference>
<feature type="repeat" description="PPR" evidence="2">
    <location>
        <begin position="215"/>
        <end position="249"/>
    </location>
</feature>
<sequence>MIHGRALSSAPNTYTWNKLISSNVKNGDNRKALDVFYGMLHDRNTEVDKVTFLSVLKSCSTIRSVLHGQLIHGQILEFGLETDLSLGNALIDMYAKCGSFDDANCILDQIPKKDVISWGALISGYACHGMGLPALETLQRIYGDDTEPNRVIFLSCLKACAWTDLLHLGNVIHQHTVEYALDLDITIGNTLIDMYTTMGCFHDALKVFDCLHSKSVVSWGAMISGYSKHGLGHMSLQLFHEMQDKGTLPNTVIVSCVLRACGVMVALDHGKHIHSKFYTGEERNPDISNGLIDMYMRCHCPKDAHKVFDEMPIRNVALYESVVHGYIQCGEMHIIIELFNNMHEEDITPGKSTLLRTVEACSTLAEGQNVHYHIVLFEADSDMSICSALVLMYSKYGSVSEARDIFNSSSSHDLVAWGAMTRVYVEHDLGLDALKLIKIMEEQNVEPNVPIFLSALKACLSLRDTKEGRKFHDKIIRSGLEIDAKVGSSLIDMYAKCGSLIEARTVFQSLKVRDLVSWSCLLSGYAYHGFSECAMDLFVGLLQKGFEPDKSTILSVLKACSSIRDIVCCRLIHFLATCLSIETDVVAGSSILDFYAKCISIEDAKDVFNSLSKHYSAPWNAMISGHLQCNDPVSALQLLSSMQGKRLGLEKVMVLSLMEACGSTGASKHARFIHDLIISSGLESDIVFGNALVDMYAKCGDIQEALKVFNGLCSRDLVSWGTVLAALTRQGLFERAWNCVQQMEATGLNLTEVIHTNILSACSHGGYLSDGAAYLKSFKQDQTPLSSLEHFSGAVDLFSRAGQLDKAKDILHSMPMLPDHLGWTSLLSNSKTYGHVVKGNWSFEQALQQNPFNAAGHMPMSQIYIDAGVRGHIDIVKEDQVRTGLPKEPGKAWIEVDGKLQEFTAGKISHAHACDGSMELGKLLGSMRKRGYVPQTAQVFETLNNGNGERTSIEFNQNESLNLSMYDSYIHSLAVRLAKRLDFMLAFLCVHTMHHLWWQCVCMFAFFSLSLSGTFRTVSFIQRVRELPMIDSLIEHLRLSESGHDRA</sequence>
<dbReference type="InterPro" id="IPR002885">
    <property type="entry name" value="PPR_rpt"/>
</dbReference>
<keyword evidence="5" id="KW-1185">Reference proteome</keyword>
<comment type="caution">
    <text evidence="4">The sequence shown here is derived from an EMBL/GenBank/DDBJ whole genome shotgun (WGS) entry which is preliminary data.</text>
</comment>
<dbReference type="EMBL" id="CM035430">
    <property type="protein sequence ID" value="KAH7298412.1"/>
    <property type="molecule type" value="Genomic_DNA"/>
</dbReference>
<keyword evidence="3" id="KW-0472">Membrane</keyword>
<keyword evidence="1" id="KW-0677">Repeat</keyword>
<dbReference type="Pfam" id="PF13041">
    <property type="entry name" value="PPR_2"/>
    <property type="match status" value="1"/>
</dbReference>
<dbReference type="Gene3D" id="1.25.40.10">
    <property type="entry name" value="Tetratricopeptide repeat domain"/>
    <property type="match status" value="7"/>
</dbReference>
<dbReference type="GO" id="GO:0003723">
    <property type="term" value="F:RNA binding"/>
    <property type="evidence" value="ECO:0007669"/>
    <property type="project" value="InterPro"/>
</dbReference>
<protein>
    <recommendedName>
        <fullName evidence="6">Pentatricopeptide repeat-containing protein</fullName>
    </recommendedName>
</protein>
<keyword evidence="3" id="KW-1133">Transmembrane helix</keyword>
<keyword evidence="3" id="KW-0812">Transmembrane</keyword>
<dbReference type="Pfam" id="PF01535">
    <property type="entry name" value="PPR"/>
    <property type="match status" value="12"/>
</dbReference>
<evidence type="ECO:0000256" key="2">
    <source>
        <dbReference type="PROSITE-ProRule" id="PRU00708"/>
    </source>
</evidence>
<dbReference type="NCBIfam" id="TIGR00756">
    <property type="entry name" value="PPR"/>
    <property type="match status" value="4"/>
</dbReference>
<evidence type="ECO:0000256" key="3">
    <source>
        <dbReference type="SAM" id="Phobius"/>
    </source>
</evidence>
<feature type="repeat" description="PPR" evidence="2">
    <location>
        <begin position="716"/>
        <end position="750"/>
    </location>
</feature>
<dbReference type="FunFam" id="1.25.40.10:FF:000031">
    <property type="entry name" value="Pentatricopeptide repeat-containing protein mitochondrial"/>
    <property type="match status" value="1"/>
</dbReference>
<dbReference type="GO" id="GO:0048731">
    <property type="term" value="P:system development"/>
    <property type="evidence" value="ECO:0007669"/>
    <property type="project" value="UniProtKB-ARBA"/>
</dbReference>
<dbReference type="InterPro" id="IPR046960">
    <property type="entry name" value="PPR_At4g14850-like_plant"/>
</dbReference>
<dbReference type="InterPro" id="IPR011990">
    <property type="entry name" value="TPR-like_helical_dom_sf"/>
</dbReference>
<organism evidence="4 5">
    <name type="scientific">Ceratopteris richardii</name>
    <name type="common">Triangle waterfern</name>
    <dbReference type="NCBI Taxonomy" id="49495"/>
    <lineage>
        <taxon>Eukaryota</taxon>
        <taxon>Viridiplantae</taxon>
        <taxon>Streptophyta</taxon>
        <taxon>Embryophyta</taxon>
        <taxon>Tracheophyta</taxon>
        <taxon>Polypodiopsida</taxon>
        <taxon>Polypodiidae</taxon>
        <taxon>Polypodiales</taxon>
        <taxon>Pteridineae</taxon>
        <taxon>Pteridaceae</taxon>
        <taxon>Parkerioideae</taxon>
        <taxon>Ceratopteris</taxon>
    </lineage>
</organism>
<dbReference type="FunFam" id="1.25.40.10:FF:000285">
    <property type="entry name" value="Pentatricopeptide repeat-containing protein, chloroplastic"/>
    <property type="match status" value="1"/>
</dbReference>
<dbReference type="PANTHER" id="PTHR47926:SF533">
    <property type="entry name" value="DYW DOMAIN-CONTAINING PROTEIN"/>
    <property type="match status" value="1"/>
</dbReference>
<dbReference type="FunFam" id="1.25.40.10:FF:000344">
    <property type="entry name" value="Pentatricopeptide repeat-containing protein"/>
    <property type="match status" value="1"/>
</dbReference>
<feature type="repeat" description="PPR" evidence="2">
    <location>
        <begin position="514"/>
        <end position="548"/>
    </location>
</feature>
<dbReference type="PANTHER" id="PTHR47926">
    <property type="entry name" value="PENTATRICOPEPTIDE REPEAT-CONTAINING PROTEIN"/>
    <property type="match status" value="1"/>
</dbReference>
<dbReference type="AlphaFoldDB" id="A0A8T2RPR4"/>
<feature type="repeat" description="PPR" evidence="2">
    <location>
        <begin position="413"/>
        <end position="447"/>
    </location>
</feature>
<dbReference type="PROSITE" id="PS51375">
    <property type="entry name" value="PPR"/>
    <property type="match status" value="6"/>
</dbReference>
<name>A0A8T2RPR4_CERRI</name>
<dbReference type="GO" id="GO:0009451">
    <property type="term" value="P:RNA modification"/>
    <property type="evidence" value="ECO:0007669"/>
    <property type="project" value="InterPro"/>
</dbReference>
<reference evidence="4" key="1">
    <citation type="submission" date="2021-08" db="EMBL/GenBank/DDBJ databases">
        <title>WGS assembly of Ceratopteris richardii.</title>
        <authorList>
            <person name="Marchant D.B."/>
            <person name="Chen G."/>
            <person name="Jenkins J."/>
            <person name="Shu S."/>
            <person name="Leebens-Mack J."/>
            <person name="Grimwood J."/>
            <person name="Schmutz J."/>
            <person name="Soltis P."/>
            <person name="Soltis D."/>
            <person name="Chen Z.-H."/>
        </authorList>
    </citation>
    <scope>NUCLEOTIDE SEQUENCE</scope>
    <source>
        <strain evidence="4">Whitten #5841</strain>
        <tissue evidence="4">Leaf</tissue>
    </source>
</reference>
<evidence type="ECO:0000313" key="5">
    <source>
        <dbReference type="Proteomes" id="UP000825935"/>
    </source>
</evidence>
<gene>
    <name evidence="4" type="ORF">KP509_25G042100</name>
</gene>
<dbReference type="OrthoDB" id="185373at2759"/>
<evidence type="ECO:0000256" key="1">
    <source>
        <dbReference type="ARBA" id="ARBA00022737"/>
    </source>
</evidence>
<dbReference type="Proteomes" id="UP000825935">
    <property type="component" value="Chromosome 25"/>
</dbReference>
<proteinExistence type="predicted"/>
<feature type="transmembrane region" description="Helical" evidence="3">
    <location>
        <begin position="996"/>
        <end position="1015"/>
    </location>
</feature>
<evidence type="ECO:0000313" key="4">
    <source>
        <dbReference type="EMBL" id="KAH7298412.1"/>
    </source>
</evidence>